<dbReference type="RefSeq" id="WP_073316538.1">
    <property type="nucleotide sequence ID" value="NZ_FQYP01000005.1"/>
</dbReference>
<sequence>MKNNEKLIKELVSCAIEIRNFGFLCLKEQNIDRFKKCIEISVLTAEVCEFTAKVLNTSISKKETNHLLKQCEEQLLSCFDAYNHHQLDYCKECCAICKRTISALSESTQ</sequence>
<name>A0A1M6GMI4_9FLAO</name>
<reference evidence="2" key="1">
    <citation type="submission" date="2016-11" db="EMBL/GenBank/DDBJ databases">
        <authorList>
            <person name="Varghese N."/>
            <person name="Submissions S."/>
        </authorList>
    </citation>
    <scope>NUCLEOTIDE SEQUENCE [LARGE SCALE GENOMIC DNA]</scope>
    <source>
        <strain evidence="2">DSM 22623</strain>
    </source>
</reference>
<dbReference type="InterPro" id="IPR005560">
    <property type="entry name" value="Csp_YhjQ"/>
</dbReference>
<protein>
    <recommendedName>
        <fullName evidence="3">Four-helix bundle copper-binding protein</fullName>
    </recommendedName>
</protein>
<dbReference type="EMBL" id="FQYP01000005">
    <property type="protein sequence ID" value="SHJ11145.1"/>
    <property type="molecule type" value="Genomic_DNA"/>
</dbReference>
<evidence type="ECO:0000313" key="2">
    <source>
        <dbReference type="Proteomes" id="UP000184432"/>
    </source>
</evidence>
<dbReference type="Proteomes" id="UP000184432">
    <property type="component" value="Unassembled WGS sequence"/>
</dbReference>
<organism evidence="1 2">
    <name type="scientific">Aquimarina spongiae</name>
    <dbReference type="NCBI Taxonomy" id="570521"/>
    <lineage>
        <taxon>Bacteria</taxon>
        <taxon>Pseudomonadati</taxon>
        <taxon>Bacteroidota</taxon>
        <taxon>Flavobacteriia</taxon>
        <taxon>Flavobacteriales</taxon>
        <taxon>Flavobacteriaceae</taxon>
        <taxon>Aquimarina</taxon>
    </lineage>
</organism>
<evidence type="ECO:0008006" key="3">
    <source>
        <dbReference type="Google" id="ProtNLM"/>
    </source>
</evidence>
<dbReference type="AlphaFoldDB" id="A0A1M6GMI4"/>
<keyword evidence="2" id="KW-1185">Reference proteome</keyword>
<accession>A0A1M6GMI4</accession>
<gene>
    <name evidence="1" type="ORF">SAMN04488508_105353</name>
</gene>
<dbReference type="OrthoDB" id="5396211at2"/>
<evidence type="ECO:0000313" key="1">
    <source>
        <dbReference type="EMBL" id="SHJ11145.1"/>
    </source>
</evidence>
<dbReference type="Pfam" id="PF03860">
    <property type="entry name" value="Csp"/>
    <property type="match status" value="1"/>
</dbReference>
<dbReference type="Gene3D" id="1.20.1270.360">
    <property type="match status" value="1"/>
</dbReference>
<proteinExistence type="predicted"/>